<dbReference type="Gene3D" id="1.20.120.530">
    <property type="entry name" value="GntR ligand-binding domain-like"/>
    <property type="match status" value="1"/>
</dbReference>
<comment type="caution">
    <text evidence="5">The sequence shown here is derived from an EMBL/GenBank/DDBJ whole genome shotgun (WGS) entry which is preliminary data.</text>
</comment>
<dbReference type="SUPFAM" id="SSF46785">
    <property type="entry name" value="Winged helix' DNA-binding domain"/>
    <property type="match status" value="1"/>
</dbReference>
<evidence type="ECO:0000259" key="4">
    <source>
        <dbReference type="PROSITE" id="PS50949"/>
    </source>
</evidence>
<dbReference type="GO" id="GO:0003677">
    <property type="term" value="F:DNA binding"/>
    <property type="evidence" value="ECO:0007669"/>
    <property type="project" value="UniProtKB-KW"/>
</dbReference>
<accession>A0A3P1STR9</accession>
<evidence type="ECO:0000256" key="1">
    <source>
        <dbReference type="ARBA" id="ARBA00023015"/>
    </source>
</evidence>
<keyword evidence="6" id="KW-1185">Reference proteome</keyword>
<sequence length="228" mass="26209">MTDRNTAPDDSRDNSALKVVGQLKQDILTGYFKPGEKLKMARLKERYQVGVSPLREALSQLLIEQLVVVENQRGFKVHPISREEMQDIYQTRAEIEALCISQAIERGDDEWEANIMAAAHKLKKFGAQVEKDPQEWERRHQAFHTAIAAGCQSPALLHVRRSLYEKASRYRNLWLKKNMADQLFFEANQQEHMRLIDALLNRDADGATKLIKQHLLSPSRALDETMSN</sequence>
<dbReference type="InterPro" id="IPR000524">
    <property type="entry name" value="Tscrpt_reg_HTH_GntR"/>
</dbReference>
<dbReference type="NCBIfam" id="NF008576">
    <property type="entry name" value="PRK11534.1"/>
    <property type="match status" value="1"/>
</dbReference>
<dbReference type="PANTHER" id="PTHR43537">
    <property type="entry name" value="TRANSCRIPTIONAL REGULATOR, GNTR FAMILY"/>
    <property type="match status" value="1"/>
</dbReference>
<dbReference type="InterPro" id="IPR008920">
    <property type="entry name" value="TF_FadR/GntR_C"/>
</dbReference>
<dbReference type="Gene3D" id="1.10.10.10">
    <property type="entry name" value="Winged helix-like DNA-binding domain superfamily/Winged helix DNA-binding domain"/>
    <property type="match status" value="1"/>
</dbReference>
<protein>
    <submittedName>
        <fullName evidence="5">DNA-binding transcriptional regulator CsiR</fullName>
    </submittedName>
</protein>
<evidence type="ECO:0000256" key="2">
    <source>
        <dbReference type="ARBA" id="ARBA00023125"/>
    </source>
</evidence>
<reference evidence="5 6" key="1">
    <citation type="submission" date="2018-11" db="EMBL/GenBank/DDBJ databases">
        <title>The draft genome sequence of Amphritea balenae JAMM 1525T.</title>
        <authorList>
            <person name="Fang Z."/>
            <person name="Zhang Y."/>
            <person name="Han X."/>
        </authorList>
    </citation>
    <scope>NUCLEOTIDE SEQUENCE [LARGE SCALE GENOMIC DNA]</scope>
    <source>
        <strain evidence="5 6">JAMM 1525</strain>
    </source>
</reference>
<dbReference type="InterPro" id="IPR036388">
    <property type="entry name" value="WH-like_DNA-bd_sf"/>
</dbReference>
<dbReference type="Proteomes" id="UP000267535">
    <property type="component" value="Unassembled WGS sequence"/>
</dbReference>
<dbReference type="SMART" id="SM00895">
    <property type="entry name" value="FCD"/>
    <property type="match status" value="1"/>
</dbReference>
<dbReference type="InterPro" id="IPR011711">
    <property type="entry name" value="GntR_C"/>
</dbReference>
<name>A0A3P1STR9_9GAMM</name>
<dbReference type="Pfam" id="PF07729">
    <property type="entry name" value="FCD"/>
    <property type="match status" value="1"/>
</dbReference>
<organism evidence="5 6">
    <name type="scientific">Amphritea balenae</name>
    <dbReference type="NCBI Taxonomy" id="452629"/>
    <lineage>
        <taxon>Bacteria</taxon>
        <taxon>Pseudomonadati</taxon>
        <taxon>Pseudomonadota</taxon>
        <taxon>Gammaproteobacteria</taxon>
        <taxon>Oceanospirillales</taxon>
        <taxon>Oceanospirillaceae</taxon>
        <taxon>Amphritea</taxon>
    </lineage>
</organism>
<dbReference type="SMART" id="SM00345">
    <property type="entry name" value="HTH_GNTR"/>
    <property type="match status" value="1"/>
</dbReference>
<dbReference type="AlphaFoldDB" id="A0A3P1STR9"/>
<dbReference type="Pfam" id="PF00392">
    <property type="entry name" value="GntR"/>
    <property type="match status" value="1"/>
</dbReference>
<keyword evidence="1" id="KW-0805">Transcription regulation</keyword>
<feature type="domain" description="HTH gntR-type" evidence="4">
    <location>
        <begin position="13"/>
        <end position="80"/>
    </location>
</feature>
<dbReference type="GO" id="GO:0003700">
    <property type="term" value="F:DNA-binding transcription factor activity"/>
    <property type="evidence" value="ECO:0007669"/>
    <property type="project" value="InterPro"/>
</dbReference>
<gene>
    <name evidence="5" type="primary">csiR</name>
    <name evidence="5" type="ORF">EHS89_04925</name>
</gene>
<proteinExistence type="predicted"/>
<dbReference type="EMBL" id="RQXV01000002">
    <property type="protein sequence ID" value="RRD00438.1"/>
    <property type="molecule type" value="Genomic_DNA"/>
</dbReference>
<dbReference type="PANTHER" id="PTHR43537:SF20">
    <property type="entry name" value="HTH-TYPE TRANSCRIPTIONAL REPRESSOR GLAR"/>
    <property type="match status" value="1"/>
</dbReference>
<keyword evidence="3" id="KW-0804">Transcription</keyword>
<dbReference type="PROSITE" id="PS50949">
    <property type="entry name" value="HTH_GNTR"/>
    <property type="match status" value="1"/>
</dbReference>
<evidence type="ECO:0000256" key="3">
    <source>
        <dbReference type="ARBA" id="ARBA00023163"/>
    </source>
</evidence>
<dbReference type="OrthoDB" id="9799812at2"/>
<dbReference type="InterPro" id="IPR036390">
    <property type="entry name" value="WH_DNA-bd_sf"/>
</dbReference>
<dbReference type="SUPFAM" id="SSF48008">
    <property type="entry name" value="GntR ligand-binding domain-like"/>
    <property type="match status" value="1"/>
</dbReference>
<evidence type="ECO:0000313" key="6">
    <source>
        <dbReference type="Proteomes" id="UP000267535"/>
    </source>
</evidence>
<dbReference type="RefSeq" id="WP_124925019.1">
    <property type="nucleotide sequence ID" value="NZ_BMOH01000003.1"/>
</dbReference>
<keyword evidence="2 5" id="KW-0238">DNA-binding</keyword>
<evidence type="ECO:0000313" key="5">
    <source>
        <dbReference type="EMBL" id="RRD00438.1"/>
    </source>
</evidence>